<dbReference type="EMBL" id="VIEB01000483">
    <property type="protein sequence ID" value="TQD89289.1"/>
    <property type="molecule type" value="Genomic_DNA"/>
</dbReference>
<dbReference type="PANTHER" id="PTHR20961">
    <property type="entry name" value="GLYCOSYLTRANSFERASE"/>
    <property type="match status" value="1"/>
</dbReference>
<proteinExistence type="predicted"/>
<protein>
    <submittedName>
        <fullName evidence="1">Uncharacterized protein</fullName>
    </submittedName>
</protein>
<gene>
    <name evidence="1" type="ORF">C1H46_025138</name>
</gene>
<organism evidence="1 2">
    <name type="scientific">Malus baccata</name>
    <name type="common">Siberian crab apple</name>
    <name type="synonym">Pyrus baccata</name>
    <dbReference type="NCBI Taxonomy" id="106549"/>
    <lineage>
        <taxon>Eukaryota</taxon>
        <taxon>Viridiplantae</taxon>
        <taxon>Streptophyta</taxon>
        <taxon>Embryophyta</taxon>
        <taxon>Tracheophyta</taxon>
        <taxon>Spermatophyta</taxon>
        <taxon>Magnoliopsida</taxon>
        <taxon>eudicotyledons</taxon>
        <taxon>Gunneridae</taxon>
        <taxon>Pentapetalae</taxon>
        <taxon>rosids</taxon>
        <taxon>fabids</taxon>
        <taxon>Rosales</taxon>
        <taxon>Rosaceae</taxon>
        <taxon>Amygdaloideae</taxon>
        <taxon>Maleae</taxon>
        <taxon>Malus</taxon>
    </lineage>
</organism>
<comment type="caution">
    <text evidence="1">The sequence shown here is derived from an EMBL/GenBank/DDBJ whole genome shotgun (WGS) entry which is preliminary data.</text>
</comment>
<dbReference type="PANTHER" id="PTHR20961:SF103">
    <property type="entry name" value="PUTATIVE-RELATED"/>
    <property type="match status" value="1"/>
</dbReference>
<dbReference type="GO" id="GO:0016757">
    <property type="term" value="F:glycosyltransferase activity"/>
    <property type="evidence" value="ECO:0007669"/>
    <property type="project" value="InterPro"/>
</dbReference>
<sequence length="94" mass="10420">MSSSAQPPAVENIQPYPRKFDGFIMPNIKNFTLTSGPGGPPCEVQHDVPALVFSAGGLIRRRNFYHIFDDGLIPLFITVNTIFRPDQEFVIVAS</sequence>
<dbReference type="AlphaFoldDB" id="A0A540LSK4"/>
<dbReference type="InterPro" id="IPR007657">
    <property type="entry name" value="Glycosyltransferase_61"/>
</dbReference>
<evidence type="ECO:0000313" key="1">
    <source>
        <dbReference type="EMBL" id="TQD89289.1"/>
    </source>
</evidence>
<keyword evidence="2" id="KW-1185">Reference proteome</keyword>
<reference evidence="1 2" key="1">
    <citation type="journal article" date="2019" name="G3 (Bethesda)">
        <title>Sequencing of a Wild Apple (Malus baccata) Genome Unravels the Differences Between Cultivated and Wild Apple Species Regarding Disease Resistance and Cold Tolerance.</title>
        <authorList>
            <person name="Chen X."/>
        </authorList>
    </citation>
    <scope>NUCLEOTIDE SEQUENCE [LARGE SCALE GENOMIC DNA]</scope>
    <source>
        <strain evidence="2">cv. Shandingzi</strain>
        <tissue evidence="1">Leaves</tissue>
    </source>
</reference>
<name>A0A540LSK4_MALBA</name>
<accession>A0A540LSK4</accession>
<dbReference type="STRING" id="106549.A0A540LSK4"/>
<dbReference type="Proteomes" id="UP000315295">
    <property type="component" value="Unassembled WGS sequence"/>
</dbReference>
<evidence type="ECO:0000313" key="2">
    <source>
        <dbReference type="Proteomes" id="UP000315295"/>
    </source>
</evidence>